<evidence type="ECO:0000313" key="4">
    <source>
        <dbReference type="EMBL" id="HIQ62025.1"/>
    </source>
</evidence>
<dbReference type="InterPro" id="IPR045857">
    <property type="entry name" value="O16G_dom_2"/>
</dbReference>
<dbReference type="EMBL" id="DVFI01000005">
    <property type="protein sequence ID" value="HIQ62025.1"/>
    <property type="molecule type" value="Genomic_DNA"/>
</dbReference>
<dbReference type="Gene3D" id="3.20.20.80">
    <property type="entry name" value="Glycosidases"/>
    <property type="match status" value="1"/>
</dbReference>
<reference evidence="4" key="2">
    <citation type="journal article" date="2021" name="PeerJ">
        <title>Extensive microbial diversity within the chicken gut microbiome revealed by metagenomics and culture.</title>
        <authorList>
            <person name="Gilroy R."/>
            <person name="Ravi A."/>
            <person name="Getino M."/>
            <person name="Pursley I."/>
            <person name="Horton D.L."/>
            <person name="Alikhan N.F."/>
            <person name="Baker D."/>
            <person name="Gharbi K."/>
            <person name="Hall N."/>
            <person name="Watson M."/>
            <person name="Adriaenssens E.M."/>
            <person name="Foster-Nyarko E."/>
            <person name="Jarju S."/>
            <person name="Secka A."/>
            <person name="Antonio M."/>
            <person name="Oren A."/>
            <person name="Chaudhuri R.R."/>
            <person name="La Ragione R."/>
            <person name="Hildebrand F."/>
            <person name="Pallen M.J."/>
        </authorList>
    </citation>
    <scope>NUCLEOTIDE SEQUENCE</scope>
    <source>
        <strain evidence="4">ChiHile30-977</strain>
    </source>
</reference>
<sequence length="494" mass="55450">MKRALAMLLLLCLLFPAAALAADDGADGYVDNWYEIFVYSFADGDGDRIGDFRGATEKLEYVKDMGFGGIWLMPIHPSPSYHKYDVTDYYAVDPLYGTLEDFQAFLDRAHALGIRVIIDLVVNHTSNEHPWFQSAMADESSPYRDYYRFSREARAGYNPLPDGWYFESRFVSTMPDLNLDNPAVREEIASVMRYWLEMGVDGFRLDAVTSYYTGDKSANIAFLRWLNETAKSIRPDCFLVGECWDSLYTIADYYDSGLDSFFTFPVAQGGGYIASILGKDVQKKGESLGNVVELLQRELGDVWMSPFLGNHDTVRIAQALGYHTPTAIKMAAGLLAMMNGSVFVYYGDEIGMIGAENDPQKRLGMFWDERKNITFCPPGARMLEYPFPSVRDQQEQPSSILNYYRQAMALRNRFPHIARGVPTVLESPDVNVCLLEKAWNGETLLIAVNLSVDDMTFAVPEGYDTLVGELEVWGEAVLEGDALTVPAYGIALLQ</sequence>
<dbReference type="PANTHER" id="PTHR10357:SF179">
    <property type="entry name" value="NEUTRAL AND BASIC AMINO ACID TRANSPORT PROTEIN RBAT"/>
    <property type="match status" value="1"/>
</dbReference>
<dbReference type="GO" id="GO:0009313">
    <property type="term" value="P:oligosaccharide catabolic process"/>
    <property type="evidence" value="ECO:0007669"/>
    <property type="project" value="TreeGrafter"/>
</dbReference>
<protein>
    <recommendedName>
        <fullName evidence="3">Glycosyl hydrolase family 13 catalytic domain-containing protein</fullName>
    </recommendedName>
</protein>
<dbReference type="AlphaFoldDB" id="A0A9D0YW59"/>
<evidence type="ECO:0000259" key="3">
    <source>
        <dbReference type="SMART" id="SM00642"/>
    </source>
</evidence>
<accession>A0A9D0YW59</accession>
<feature type="chain" id="PRO_5039059262" description="Glycosyl hydrolase family 13 catalytic domain-containing protein" evidence="2">
    <location>
        <begin position="22"/>
        <end position="494"/>
    </location>
</feature>
<dbReference type="InterPro" id="IPR017853">
    <property type="entry name" value="GH"/>
</dbReference>
<dbReference type="Proteomes" id="UP000886819">
    <property type="component" value="Unassembled WGS sequence"/>
</dbReference>
<dbReference type="CDD" id="cd11316">
    <property type="entry name" value="AmyAc_bac2_AmyA"/>
    <property type="match status" value="1"/>
</dbReference>
<gene>
    <name evidence="4" type="ORF">IAA66_00385</name>
</gene>
<organism evidence="4 5">
    <name type="scientific">Candidatus Avichristensenella intestinipullorum</name>
    <dbReference type="NCBI Taxonomy" id="2840693"/>
    <lineage>
        <taxon>Bacteria</taxon>
        <taxon>Bacillati</taxon>
        <taxon>Bacillota</taxon>
        <taxon>Clostridia</taxon>
        <taxon>Candidatus Avichristensenella</taxon>
    </lineage>
</organism>
<feature type="signal peptide" evidence="2">
    <location>
        <begin position="1"/>
        <end position="21"/>
    </location>
</feature>
<reference evidence="4" key="1">
    <citation type="submission" date="2020-10" db="EMBL/GenBank/DDBJ databases">
        <authorList>
            <person name="Gilroy R."/>
        </authorList>
    </citation>
    <scope>NUCLEOTIDE SEQUENCE</scope>
    <source>
        <strain evidence="4">ChiHile30-977</strain>
    </source>
</reference>
<dbReference type="SUPFAM" id="SSF51445">
    <property type="entry name" value="(Trans)glycosidases"/>
    <property type="match status" value="1"/>
</dbReference>
<dbReference type="GO" id="GO:0004556">
    <property type="term" value="F:alpha-amylase activity"/>
    <property type="evidence" value="ECO:0007669"/>
    <property type="project" value="TreeGrafter"/>
</dbReference>
<dbReference type="Gene3D" id="3.90.400.10">
    <property type="entry name" value="Oligo-1,6-glucosidase, Domain 2"/>
    <property type="match status" value="1"/>
</dbReference>
<name>A0A9D0YW59_9FIRM</name>
<comment type="similarity">
    <text evidence="1">Belongs to the glycosyl hydrolase 13 family.</text>
</comment>
<feature type="domain" description="Glycosyl hydrolase family 13 catalytic" evidence="3">
    <location>
        <begin position="35"/>
        <end position="374"/>
    </location>
</feature>
<dbReference type="SMART" id="SM00642">
    <property type="entry name" value="Aamy"/>
    <property type="match status" value="1"/>
</dbReference>
<dbReference type="InterPro" id="IPR006047">
    <property type="entry name" value="GH13_cat_dom"/>
</dbReference>
<comment type="caution">
    <text evidence="4">The sequence shown here is derived from an EMBL/GenBank/DDBJ whole genome shotgun (WGS) entry which is preliminary data.</text>
</comment>
<proteinExistence type="inferred from homology"/>
<dbReference type="Pfam" id="PF00128">
    <property type="entry name" value="Alpha-amylase"/>
    <property type="match status" value="1"/>
</dbReference>
<evidence type="ECO:0000256" key="1">
    <source>
        <dbReference type="ARBA" id="ARBA00008061"/>
    </source>
</evidence>
<dbReference type="PANTHER" id="PTHR10357">
    <property type="entry name" value="ALPHA-AMYLASE FAMILY MEMBER"/>
    <property type="match status" value="1"/>
</dbReference>
<evidence type="ECO:0000313" key="5">
    <source>
        <dbReference type="Proteomes" id="UP000886819"/>
    </source>
</evidence>
<evidence type="ECO:0000256" key="2">
    <source>
        <dbReference type="SAM" id="SignalP"/>
    </source>
</evidence>
<keyword evidence="2" id="KW-0732">Signal</keyword>